<evidence type="ECO:0000259" key="12">
    <source>
        <dbReference type="PROSITE" id="PS50111"/>
    </source>
</evidence>
<name>A0ABW6K7X5_9BACI</name>
<keyword evidence="2" id="KW-1003">Cell membrane</keyword>
<dbReference type="CDD" id="cd11386">
    <property type="entry name" value="MCP_signal"/>
    <property type="match status" value="1"/>
</dbReference>
<dbReference type="InterPro" id="IPR004089">
    <property type="entry name" value="MCPsignal_dom"/>
</dbReference>
<evidence type="ECO:0000256" key="3">
    <source>
        <dbReference type="ARBA" id="ARBA00022481"/>
    </source>
</evidence>
<evidence type="ECO:0000256" key="8">
    <source>
        <dbReference type="ARBA" id="ARBA00023224"/>
    </source>
</evidence>
<evidence type="ECO:0000313" key="15">
    <source>
        <dbReference type="Proteomes" id="UP001601058"/>
    </source>
</evidence>
<gene>
    <name evidence="14" type="ORF">ACFYKT_21920</name>
</gene>
<dbReference type="Pfam" id="PF00672">
    <property type="entry name" value="HAMP"/>
    <property type="match status" value="1"/>
</dbReference>
<dbReference type="EMBL" id="JBIACJ010000024">
    <property type="protein sequence ID" value="MFE8698933.1"/>
    <property type="molecule type" value="Genomic_DNA"/>
</dbReference>
<dbReference type="CDD" id="cd12912">
    <property type="entry name" value="PDC2_MCP_like"/>
    <property type="match status" value="1"/>
</dbReference>
<evidence type="ECO:0000259" key="13">
    <source>
        <dbReference type="PROSITE" id="PS50885"/>
    </source>
</evidence>
<comment type="subcellular location">
    <subcellularLocation>
        <location evidence="1">Cell membrane</location>
        <topology evidence="1">Multi-pass membrane protein</topology>
    </subcellularLocation>
</comment>
<dbReference type="SUPFAM" id="SSF58104">
    <property type="entry name" value="Methyl-accepting chemotaxis protein (MCP) signaling domain"/>
    <property type="match status" value="1"/>
</dbReference>
<evidence type="ECO:0000256" key="6">
    <source>
        <dbReference type="ARBA" id="ARBA00022989"/>
    </source>
</evidence>
<dbReference type="SMART" id="SM00304">
    <property type="entry name" value="HAMP"/>
    <property type="match status" value="1"/>
</dbReference>
<protein>
    <submittedName>
        <fullName evidence="14">Methyl-accepting chemotaxis protein</fullName>
    </submittedName>
</protein>
<dbReference type="Proteomes" id="UP001601058">
    <property type="component" value="Unassembled WGS sequence"/>
</dbReference>
<keyword evidence="8 10" id="KW-0807">Transducer</keyword>
<evidence type="ECO:0000256" key="2">
    <source>
        <dbReference type="ARBA" id="ARBA00022475"/>
    </source>
</evidence>
<dbReference type="CDD" id="cd06225">
    <property type="entry name" value="HAMP"/>
    <property type="match status" value="1"/>
</dbReference>
<dbReference type="Gene3D" id="3.30.450.20">
    <property type="entry name" value="PAS domain"/>
    <property type="match status" value="2"/>
</dbReference>
<dbReference type="PANTHER" id="PTHR32089:SF114">
    <property type="entry name" value="METHYL-ACCEPTING CHEMOTAXIS PROTEIN MCPB"/>
    <property type="match status" value="1"/>
</dbReference>
<evidence type="ECO:0000256" key="4">
    <source>
        <dbReference type="ARBA" id="ARBA00022500"/>
    </source>
</evidence>
<evidence type="ECO:0000256" key="9">
    <source>
        <dbReference type="ARBA" id="ARBA00029447"/>
    </source>
</evidence>
<keyword evidence="7 11" id="KW-0472">Membrane</keyword>
<organism evidence="14 15">
    <name type="scientific">Cytobacillus mangrovibacter</name>
    <dbReference type="NCBI Taxonomy" id="3299024"/>
    <lineage>
        <taxon>Bacteria</taxon>
        <taxon>Bacillati</taxon>
        <taxon>Bacillota</taxon>
        <taxon>Bacilli</taxon>
        <taxon>Bacillales</taxon>
        <taxon>Bacillaceae</taxon>
        <taxon>Cytobacillus</taxon>
    </lineage>
</organism>
<dbReference type="SUPFAM" id="SSF103190">
    <property type="entry name" value="Sensory domain-like"/>
    <property type="match status" value="1"/>
</dbReference>
<sequence length="658" mass="71743">MKSILSFFRNIKTKLIFAFAIILIIPGVTIGSLAYLTAKDTVEDEMLSGIDDNISFLNSTIDKTIQPKIHDIDYLSKGAISQLYEGDSSPELRQRLSQYAQLHPEAQSVFVGTDTGLFIQEPQVKMAPNYDPRKRDWYKEAMAQKGETVISDPYVSAGTDKMVITVSRTTEDGTGVVAVNIHLSYLQELTNQVKIGDAGFAVLLDENKKYISHPTSTPGSDATEDYNELYSQEKGRYEFSLEGDKRVMSFVTNEITGWKIGGNMVASEITDEAAPIFHNTVIVIIIAFIIGAVVVFFIIKSIIKPLKELKNKALTISKGDLTEHIDVQSNDEIGQLGIAFNEMQGSLRSLVQQVEQNAEQVAASAEELTASAEHTTSATEHVSAVIQEVASSAEKQMNDVDKNAQVLAEVSAGVTRIEENSLKVSELALLTTTQAEIGGQAVTNTVNQMNFIHDSVEESNKMIQSLYENSKEVSTILAVITGIAEQTNLLSLNAAIEAARAGEHGKGFAVVADEVRKLAEQSQVSAKEIHEIVQGIQKDTESSVQIMARVTSDVQNGMQIATEAIDKFNQILQSTKEITPQMEEVSATVQQMSSAIQEVTATTKELTILATGNASTSEDVAASTEEQLASMEEISASAKSLSIMADELRELISKFKYE</sequence>
<comment type="similarity">
    <text evidence="9">Belongs to the methyl-accepting chemotaxis (MCP) protein family.</text>
</comment>
<proteinExistence type="inferred from homology"/>
<dbReference type="SMART" id="SM00283">
    <property type="entry name" value="MA"/>
    <property type="match status" value="1"/>
</dbReference>
<dbReference type="RefSeq" id="WP_389224208.1">
    <property type="nucleotide sequence ID" value="NZ_JBIACJ010000024.1"/>
</dbReference>
<comment type="caution">
    <text evidence="14">The sequence shown here is derived from an EMBL/GenBank/DDBJ whole genome shotgun (WGS) entry which is preliminary data.</text>
</comment>
<dbReference type="InterPro" id="IPR003660">
    <property type="entry name" value="HAMP_dom"/>
</dbReference>
<feature type="domain" description="HAMP" evidence="13">
    <location>
        <begin position="300"/>
        <end position="352"/>
    </location>
</feature>
<dbReference type="CDD" id="cd18773">
    <property type="entry name" value="PDC1_HK_sensor"/>
    <property type="match status" value="1"/>
</dbReference>
<keyword evidence="3" id="KW-0488">Methylation</keyword>
<evidence type="ECO:0000256" key="11">
    <source>
        <dbReference type="SAM" id="Phobius"/>
    </source>
</evidence>
<feature type="transmembrane region" description="Helical" evidence="11">
    <location>
        <begin position="15"/>
        <end position="36"/>
    </location>
</feature>
<dbReference type="Gene3D" id="1.10.287.950">
    <property type="entry name" value="Methyl-accepting chemotaxis protein"/>
    <property type="match status" value="1"/>
</dbReference>
<evidence type="ECO:0000256" key="10">
    <source>
        <dbReference type="PROSITE-ProRule" id="PRU00284"/>
    </source>
</evidence>
<feature type="domain" description="Methyl-accepting transducer" evidence="12">
    <location>
        <begin position="371"/>
        <end position="607"/>
    </location>
</feature>
<evidence type="ECO:0000313" key="14">
    <source>
        <dbReference type="EMBL" id="MFE8698933.1"/>
    </source>
</evidence>
<dbReference type="PROSITE" id="PS50111">
    <property type="entry name" value="CHEMOTAXIS_TRANSDUC_2"/>
    <property type="match status" value="1"/>
</dbReference>
<dbReference type="PANTHER" id="PTHR32089">
    <property type="entry name" value="METHYL-ACCEPTING CHEMOTAXIS PROTEIN MCPB"/>
    <property type="match status" value="1"/>
</dbReference>
<dbReference type="PROSITE" id="PS50885">
    <property type="entry name" value="HAMP"/>
    <property type="match status" value="1"/>
</dbReference>
<feature type="transmembrane region" description="Helical" evidence="11">
    <location>
        <begin position="276"/>
        <end position="299"/>
    </location>
</feature>
<dbReference type="Pfam" id="PF00015">
    <property type="entry name" value="MCPsignal"/>
    <property type="match status" value="1"/>
</dbReference>
<evidence type="ECO:0000256" key="1">
    <source>
        <dbReference type="ARBA" id="ARBA00004651"/>
    </source>
</evidence>
<dbReference type="InterPro" id="IPR029151">
    <property type="entry name" value="Sensor-like_sf"/>
</dbReference>
<keyword evidence="15" id="KW-1185">Reference proteome</keyword>
<keyword evidence="6 11" id="KW-1133">Transmembrane helix</keyword>
<dbReference type="Pfam" id="PF02743">
    <property type="entry name" value="dCache_1"/>
    <property type="match status" value="1"/>
</dbReference>
<evidence type="ECO:0000256" key="5">
    <source>
        <dbReference type="ARBA" id="ARBA00022692"/>
    </source>
</evidence>
<accession>A0ABW6K7X5</accession>
<keyword evidence="5 11" id="KW-0812">Transmembrane</keyword>
<dbReference type="InterPro" id="IPR033479">
    <property type="entry name" value="dCache_1"/>
</dbReference>
<evidence type="ECO:0000256" key="7">
    <source>
        <dbReference type="ARBA" id="ARBA00023136"/>
    </source>
</evidence>
<reference evidence="14 15" key="1">
    <citation type="submission" date="2024-08" db="EMBL/GenBank/DDBJ databases">
        <title>Two novel Cytobacillus novel species.</title>
        <authorList>
            <person name="Liu G."/>
        </authorList>
    </citation>
    <scope>NUCLEOTIDE SEQUENCE [LARGE SCALE GENOMIC DNA]</scope>
    <source>
        <strain evidence="14 15">FJAT-53684</strain>
    </source>
</reference>
<keyword evidence="4" id="KW-0145">Chemotaxis</keyword>